<sequence length="91" mass="10557">MPNNSFDEWNGSMSDRRHEWISKRAYAIWEEQGRPDGRGDEHWRQAVAERDALERTQASSDGREVLVKFRPKPQRPEAPCAGWFNRTASVG</sequence>
<feature type="region of interest" description="Disordered" evidence="1">
    <location>
        <begin position="53"/>
        <end position="91"/>
    </location>
</feature>
<dbReference type="Pfam" id="PF11154">
    <property type="entry name" value="DUF2934"/>
    <property type="match status" value="1"/>
</dbReference>
<evidence type="ECO:0008006" key="4">
    <source>
        <dbReference type="Google" id="ProtNLM"/>
    </source>
</evidence>
<evidence type="ECO:0000313" key="2">
    <source>
        <dbReference type="EMBL" id="CAK08863.1"/>
    </source>
</evidence>
<proteinExistence type="predicted"/>
<name>Q1MDW4_RHIJ3</name>
<dbReference type="InterPro" id="IPR021327">
    <property type="entry name" value="DUF2934"/>
</dbReference>
<evidence type="ECO:0000256" key="1">
    <source>
        <dbReference type="SAM" id="MobiDB-lite"/>
    </source>
</evidence>
<accession>Q1MDW4</accession>
<evidence type="ECO:0000313" key="3">
    <source>
        <dbReference type="Proteomes" id="UP000006575"/>
    </source>
</evidence>
<dbReference type="Proteomes" id="UP000006575">
    <property type="component" value="Chromosome"/>
</dbReference>
<dbReference type="eggNOG" id="ENOG50301ZN">
    <property type="taxonomic scope" value="Bacteria"/>
</dbReference>
<reference evidence="2 3" key="1">
    <citation type="journal article" date="2006" name="Genome Biol.">
        <title>The genome of Rhizobium leguminosarum has recognizable core and accessory components.</title>
        <authorList>
            <person name="Young J.W."/>
            <person name="Crossman L.C."/>
            <person name="Johnston A.W.B."/>
            <person name="Thomson N.R."/>
            <person name="Ghazoui Z.F."/>
            <person name="Hull K.H."/>
            <person name="Wexler M."/>
            <person name="Curson A.R.J."/>
            <person name="Todd J.D."/>
            <person name="Poole P.S."/>
            <person name="Mauchline T.H."/>
            <person name="East A.K."/>
            <person name="Quail M.A."/>
            <person name="Churcher C."/>
            <person name="Arrowsmith C."/>
            <person name="Cherevach A."/>
            <person name="Chillingworth T."/>
            <person name="Clarke K."/>
            <person name="Cronin A."/>
            <person name="Davis P."/>
            <person name="Fraser A."/>
            <person name="Hance Z."/>
            <person name="Hauser H."/>
            <person name="Jagels K."/>
            <person name="Moule S."/>
            <person name="Mungall K."/>
            <person name="Norbertczak H."/>
            <person name="Rabbinowitsch E."/>
            <person name="Sanders M."/>
            <person name="Simmonds M."/>
            <person name="Whitehead S."/>
            <person name="Parkhill J."/>
        </authorList>
    </citation>
    <scope>NUCLEOTIDE SEQUENCE [LARGE SCALE GENOMIC DNA]</scope>
    <source>
        <strain evidence="3">DSM 114642 / LMG 32736 / 3841</strain>
    </source>
</reference>
<organism evidence="2 3">
    <name type="scientific">Rhizobium johnstonii (strain DSM 114642 / LMG 32736 / 3841)</name>
    <name type="common">Rhizobium leguminosarum bv. viciae</name>
    <dbReference type="NCBI Taxonomy" id="216596"/>
    <lineage>
        <taxon>Bacteria</taxon>
        <taxon>Pseudomonadati</taxon>
        <taxon>Pseudomonadota</taxon>
        <taxon>Alphaproteobacteria</taxon>
        <taxon>Hyphomicrobiales</taxon>
        <taxon>Rhizobiaceae</taxon>
        <taxon>Rhizobium/Agrobacterium group</taxon>
        <taxon>Rhizobium</taxon>
        <taxon>Rhizobium johnstonii</taxon>
    </lineage>
</organism>
<protein>
    <recommendedName>
        <fullName evidence="4">DUF2934 domain-containing protein</fullName>
    </recommendedName>
</protein>
<dbReference type="EMBL" id="AM236080">
    <property type="protein sequence ID" value="CAK08863.1"/>
    <property type="molecule type" value="Genomic_DNA"/>
</dbReference>
<dbReference type="EnsemblBacteria" id="CAK08863">
    <property type="protein sequence ID" value="CAK08863"/>
    <property type="gene ID" value="RL3375"/>
</dbReference>
<dbReference type="AlphaFoldDB" id="Q1MDW4"/>
<dbReference type="HOGENOM" id="CLU_154593_2_0_5"/>
<keyword evidence="3" id="KW-1185">Reference proteome</keyword>
<gene>
    <name evidence="2" type="ordered locus">RL3375</name>
</gene>
<dbReference type="KEGG" id="rle:RL3375"/>